<feature type="transmembrane region" description="Helical" evidence="12">
    <location>
        <begin position="327"/>
        <end position="355"/>
    </location>
</feature>
<feature type="transmembrane region" description="Helical" evidence="12">
    <location>
        <begin position="37"/>
        <end position="61"/>
    </location>
</feature>
<reference evidence="15 16" key="1">
    <citation type="submission" date="2015-01" db="EMBL/GenBank/DDBJ databases">
        <title>Ahrensia donghaiensis sp. nov., a novel dimethylsulphoniopropionate-cleavage bacterium isolated from seawater and emended descriptions of the genus Ahrensia and Ahrensia kielensis.</title>
        <authorList>
            <person name="Liu J."/>
        </authorList>
    </citation>
    <scope>NUCLEOTIDE SEQUENCE [LARGE SCALE GENOMIC DNA]</scope>
    <source>
        <strain evidence="15 16">LZD062</strain>
    </source>
</reference>
<dbReference type="InterPro" id="IPR003594">
    <property type="entry name" value="HATPase_dom"/>
</dbReference>
<comment type="subcellular location">
    <subcellularLocation>
        <location evidence="2">Membrane</location>
        <topology evidence="2">Multi-pass membrane protein</topology>
    </subcellularLocation>
</comment>
<dbReference type="InterPro" id="IPR036890">
    <property type="entry name" value="HATPase_C_sf"/>
</dbReference>
<dbReference type="GO" id="GO:0000155">
    <property type="term" value="F:phosphorelay sensor kinase activity"/>
    <property type="evidence" value="ECO:0007669"/>
    <property type="project" value="InterPro"/>
</dbReference>
<dbReference type="PROSITE" id="PS50109">
    <property type="entry name" value="HIS_KIN"/>
    <property type="match status" value="1"/>
</dbReference>
<dbReference type="Gene3D" id="1.10.287.130">
    <property type="match status" value="1"/>
</dbReference>
<evidence type="ECO:0000256" key="10">
    <source>
        <dbReference type="ARBA" id="ARBA00023136"/>
    </source>
</evidence>
<dbReference type="PANTHER" id="PTHR43047">
    <property type="entry name" value="TWO-COMPONENT HISTIDINE PROTEIN KINASE"/>
    <property type="match status" value="1"/>
</dbReference>
<keyword evidence="8 15" id="KW-0418">Kinase</keyword>
<feature type="transmembrane region" description="Helical" evidence="12">
    <location>
        <begin position="190"/>
        <end position="217"/>
    </location>
</feature>
<evidence type="ECO:0000256" key="11">
    <source>
        <dbReference type="PROSITE-ProRule" id="PRU00169"/>
    </source>
</evidence>
<dbReference type="InterPro" id="IPR003661">
    <property type="entry name" value="HisK_dim/P_dom"/>
</dbReference>
<dbReference type="FunFam" id="1.10.287.130:FF:000063">
    <property type="entry name" value="Hybrid sensor histidine kinase/response regulator"/>
    <property type="match status" value="1"/>
</dbReference>
<dbReference type="SUPFAM" id="SSF47384">
    <property type="entry name" value="Homodimeric domain of signal transducing histidine kinase"/>
    <property type="match status" value="1"/>
</dbReference>
<evidence type="ECO:0000256" key="9">
    <source>
        <dbReference type="ARBA" id="ARBA00022989"/>
    </source>
</evidence>
<evidence type="ECO:0000256" key="6">
    <source>
        <dbReference type="ARBA" id="ARBA00022679"/>
    </source>
</evidence>
<dbReference type="Gene3D" id="3.30.450.20">
    <property type="entry name" value="PAS domain"/>
    <property type="match status" value="1"/>
</dbReference>
<feature type="transmembrane region" description="Helical" evidence="12">
    <location>
        <begin position="411"/>
        <end position="435"/>
    </location>
</feature>
<feature type="transmembrane region" description="Helical" evidence="12">
    <location>
        <begin position="243"/>
        <end position="261"/>
    </location>
</feature>
<dbReference type="GO" id="GO:0022857">
    <property type="term" value="F:transmembrane transporter activity"/>
    <property type="evidence" value="ECO:0007669"/>
    <property type="project" value="InterPro"/>
</dbReference>
<dbReference type="PANTHER" id="PTHR43047:SF9">
    <property type="entry name" value="HISTIDINE KINASE"/>
    <property type="match status" value="1"/>
</dbReference>
<dbReference type="EMBL" id="JXMU01000008">
    <property type="protein sequence ID" value="KPB01740.1"/>
    <property type="molecule type" value="Genomic_DNA"/>
</dbReference>
<dbReference type="InterPro" id="IPR038377">
    <property type="entry name" value="Na/Glc_symporter_sf"/>
</dbReference>
<feature type="domain" description="Histidine kinase" evidence="13">
    <location>
        <begin position="804"/>
        <end position="1018"/>
    </location>
</feature>
<dbReference type="PROSITE" id="PS50110">
    <property type="entry name" value="RESPONSE_REGULATORY"/>
    <property type="match status" value="1"/>
</dbReference>
<dbReference type="SMART" id="SM00388">
    <property type="entry name" value="HisKA"/>
    <property type="match status" value="1"/>
</dbReference>
<proteinExistence type="inferred from homology"/>
<evidence type="ECO:0000256" key="5">
    <source>
        <dbReference type="ARBA" id="ARBA00022553"/>
    </source>
</evidence>
<keyword evidence="5 11" id="KW-0597">Phosphoprotein</keyword>
<keyword evidence="16" id="KW-1185">Reference proteome</keyword>
<accession>A0A0M9GN71</accession>
<evidence type="ECO:0000256" key="8">
    <source>
        <dbReference type="ARBA" id="ARBA00022777"/>
    </source>
</evidence>
<dbReference type="Pfam" id="PF00072">
    <property type="entry name" value="Response_reg"/>
    <property type="match status" value="1"/>
</dbReference>
<gene>
    <name evidence="15" type="ORF">SU32_06560</name>
</gene>
<evidence type="ECO:0000256" key="1">
    <source>
        <dbReference type="ARBA" id="ARBA00000085"/>
    </source>
</evidence>
<protein>
    <recommendedName>
        <fullName evidence="4">histidine kinase</fullName>
        <ecNumber evidence="4">2.7.13.3</ecNumber>
    </recommendedName>
</protein>
<dbReference type="RefSeq" id="WP_053998561.1">
    <property type="nucleotide sequence ID" value="NZ_JXMU01000008.1"/>
</dbReference>
<dbReference type="InterPro" id="IPR011006">
    <property type="entry name" value="CheY-like_superfamily"/>
</dbReference>
<dbReference type="CDD" id="cd10322">
    <property type="entry name" value="SLC5sbd"/>
    <property type="match status" value="1"/>
</dbReference>
<name>A0A0M9GN71_9HYPH</name>
<evidence type="ECO:0000256" key="4">
    <source>
        <dbReference type="ARBA" id="ARBA00012438"/>
    </source>
</evidence>
<dbReference type="Pfam" id="PF12860">
    <property type="entry name" value="PAS_7"/>
    <property type="match status" value="1"/>
</dbReference>
<keyword evidence="9 12" id="KW-1133">Transmembrane helix</keyword>
<dbReference type="PRINTS" id="PR00344">
    <property type="entry name" value="BCTRLSENSOR"/>
</dbReference>
<dbReference type="Pfam" id="PF00512">
    <property type="entry name" value="HisKA"/>
    <property type="match status" value="1"/>
</dbReference>
<evidence type="ECO:0000256" key="3">
    <source>
        <dbReference type="ARBA" id="ARBA00006434"/>
    </source>
</evidence>
<dbReference type="InterPro" id="IPR004358">
    <property type="entry name" value="Sig_transdc_His_kin-like_C"/>
</dbReference>
<comment type="similarity">
    <text evidence="3">Belongs to the sodium:solute symporter (SSF) (TC 2.A.21) family.</text>
</comment>
<evidence type="ECO:0000256" key="12">
    <source>
        <dbReference type="SAM" id="Phobius"/>
    </source>
</evidence>
<dbReference type="Gene3D" id="1.20.1730.10">
    <property type="entry name" value="Sodium/glucose cotransporter"/>
    <property type="match status" value="1"/>
</dbReference>
<feature type="transmembrane region" description="Helical" evidence="12">
    <location>
        <begin position="442"/>
        <end position="463"/>
    </location>
</feature>
<feature type="transmembrane region" description="Helical" evidence="12">
    <location>
        <begin position="154"/>
        <end position="178"/>
    </location>
</feature>
<dbReference type="AlphaFoldDB" id="A0A0M9GN71"/>
<dbReference type="Gene3D" id="3.30.565.10">
    <property type="entry name" value="Histidine kinase-like ATPase, C-terminal domain"/>
    <property type="match status" value="1"/>
</dbReference>
<dbReference type="GO" id="GO:0005886">
    <property type="term" value="C:plasma membrane"/>
    <property type="evidence" value="ECO:0007669"/>
    <property type="project" value="TreeGrafter"/>
</dbReference>
<dbReference type="InterPro" id="IPR035965">
    <property type="entry name" value="PAS-like_dom_sf"/>
</dbReference>
<organism evidence="15 16">
    <name type="scientific">Ahrensia marina</name>
    <dbReference type="NCBI Taxonomy" id="1514904"/>
    <lineage>
        <taxon>Bacteria</taxon>
        <taxon>Pseudomonadati</taxon>
        <taxon>Pseudomonadota</taxon>
        <taxon>Alphaproteobacteria</taxon>
        <taxon>Hyphomicrobiales</taxon>
        <taxon>Ahrensiaceae</taxon>
        <taxon>Ahrensia</taxon>
    </lineage>
</organism>
<feature type="transmembrane region" description="Helical" evidence="12">
    <location>
        <begin position="67"/>
        <end position="85"/>
    </location>
</feature>
<dbReference type="SMART" id="SM00387">
    <property type="entry name" value="HATPase_c"/>
    <property type="match status" value="1"/>
</dbReference>
<dbReference type="OrthoDB" id="9764438at2"/>
<evidence type="ECO:0000313" key="16">
    <source>
        <dbReference type="Proteomes" id="UP000038011"/>
    </source>
</evidence>
<dbReference type="Gene3D" id="3.40.50.2300">
    <property type="match status" value="1"/>
</dbReference>
<dbReference type="SUPFAM" id="SSF55874">
    <property type="entry name" value="ATPase domain of HSP90 chaperone/DNA topoisomerase II/histidine kinase"/>
    <property type="match status" value="1"/>
</dbReference>
<dbReference type="SMART" id="SM00448">
    <property type="entry name" value="REC"/>
    <property type="match status" value="1"/>
</dbReference>
<feature type="transmembrane region" description="Helical" evidence="12">
    <location>
        <begin position="282"/>
        <end position="307"/>
    </location>
</feature>
<dbReference type="CDD" id="cd00156">
    <property type="entry name" value="REC"/>
    <property type="match status" value="1"/>
</dbReference>
<keyword evidence="7 12" id="KW-0812">Transmembrane</keyword>
<feature type="transmembrane region" description="Helical" evidence="12">
    <location>
        <begin position="6"/>
        <end position="25"/>
    </location>
</feature>
<sequence length="1167" mass="127325">MQGWLIALAAFIYLAILFAVASYGDRQTSIKRSKPRPFVYAFSLAVYCTSWTFFGSVGVAADRGFEYFGIYVGPILLFTVGLPLVRRIVRLSKSERITSIADFLAARYGKNARVAALAAIIAIIGTVPYIALQLKAISDTVTLMVTHYNVSADSAVLNFDVAFIVAITLIIFAILFGTRHADATEHQDGLMLAVALESIIKIVAFIFVALAVTFFLFDGSTAIVEAFQSNAETQRAIAKGSSLSTWLVLTVLSAAAVIVLPRQFHVIVVENRSEGELNHASWIFPIYLIAINALVMPVAIAGMLYVRDGTPADLYLLALPLQAGHDWLAMVAFIGGLSAATAMVIVATVALSIMISNNIMIPFLLWRFGGVLQTSGNNWSNVILNMRRISIAVVIFVAFAYYQQTTQSAPLAAIGLLSFAAMAQFVPSMLFGLFWRQANARGAFAGMLGGTMVWAYTLLIPALSPPTLGWIQTGPFGIQALQPQALFGLQLEPLTHGVLWSIGVNILLVVIGSLSRVATPLERVQAVTFVPRSPQVSSELRRFTTTITVDEVKETVARYVGTERMERAFATYEVQESRKLIGHNITDVNLVRYAEQILASAVGSSSARLVLGLLLEKDGISPDEKIRLLDDASEALQQNRDLLQIALDQMDQGITVFDKDYKLKNWNRQFRLLLNLPVKYGHFGMPLKDIAEALFEHREVNAELRDDFVSNISQARAAWQLPLSKSGRILELRSNPMPDGGLVVTYTDITGRVEANKALEKSKESLEQRVLHRTSELTSVNKALAKARQEAETANIGKTRFLAAAGHDISQPLNAARLYTASLVERTVDIEHKHHDIALKIDAALSSVETIIGAVLDISRLDAGALKATRNAFEMNPFLDQLRNDFLPLAKEKNLELIVMPSSTIVESDRALLMRVGQNLISNALKYTREGKVLVGVRRSGKALKLCVYDTGIGIPENKVESVFNEFERLNEGALIARGLGLGLSIVDRISRVIGSEVEIRSVPGAGTAFSVSLSPASAAALPKNKKQSKQTARPNLLNGLNIACIDNEPSIVEGMSVLLDGWGASTICATSIAELRKKLDKAKLRPNAIIADYHLDNDNGLNAIATIREIYGPELMAILITADRSNDIKSRCAENNISLLNKPLKPAALRALLNTIPRDQTHEAAE</sequence>
<dbReference type="SUPFAM" id="SSF52172">
    <property type="entry name" value="CheY-like"/>
    <property type="match status" value="1"/>
</dbReference>
<feature type="transmembrane region" description="Helical" evidence="12">
    <location>
        <begin position="389"/>
        <end position="405"/>
    </location>
</feature>
<dbReference type="Pfam" id="PF02518">
    <property type="entry name" value="HATPase_c"/>
    <property type="match status" value="1"/>
</dbReference>
<dbReference type="SUPFAM" id="SSF55785">
    <property type="entry name" value="PYP-like sensor domain (PAS domain)"/>
    <property type="match status" value="1"/>
</dbReference>
<dbReference type="InterPro" id="IPR036097">
    <property type="entry name" value="HisK_dim/P_sf"/>
</dbReference>
<dbReference type="FunFam" id="3.30.565.10:FF:000049">
    <property type="entry name" value="Two-component sensor histidine kinase"/>
    <property type="match status" value="1"/>
</dbReference>
<dbReference type="PROSITE" id="PS50283">
    <property type="entry name" value="NA_SOLUT_SYMP_3"/>
    <property type="match status" value="1"/>
</dbReference>
<keyword evidence="10 12" id="KW-0472">Membrane</keyword>
<dbReference type="InterPro" id="IPR001734">
    <property type="entry name" value="Na/solute_symporter"/>
</dbReference>
<dbReference type="InterPro" id="IPR001789">
    <property type="entry name" value="Sig_transdc_resp-reg_receiver"/>
</dbReference>
<evidence type="ECO:0000259" key="13">
    <source>
        <dbReference type="PROSITE" id="PS50109"/>
    </source>
</evidence>
<keyword evidence="6" id="KW-0808">Transferase</keyword>
<dbReference type="CDD" id="cd00082">
    <property type="entry name" value="HisKA"/>
    <property type="match status" value="1"/>
</dbReference>
<dbReference type="Proteomes" id="UP000038011">
    <property type="component" value="Unassembled WGS sequence"/>
</dbReference>
<dbReference type="GO" id="GO:0009927">
    <property type="term" value="F:histidine phosphotransfer kinase activity"/>
    <property type="evidence" value="ECO:0007669"/>
    <property type="project" value="TreeGrafter"/>
</dbReference>
<evidence type="ECO:0000256" key="2">
    <source>
        <dbReference type="ARBA" id="ARBA00004141"/>
    </source>
</evidence>
<dbReference type="EC" id="2.7.13.3" evidence="4"/>
<dbReference type="PATRIC" id="fig|1514904.3.peg.3345"/>
<dbReference type="CDD" id="cd00075">
    <property type="entry name" value="HATPase"/>
    <property type="match status" value="1"/>
</dbReference>
<comment type="catalytic activity">
    <reaction evidence="1">
        <text>ATP + protein L-histidine = ADP + protein N-phospho-L-histidine.</text>
        <dbReference type="EC" id="2.7.13.3"/>
    </reaction>
</comment>
<feature type="transmembrane region" description="Helical" evidence="12">
    <location>
        <begin position="114"/>
        <end position="134"/>
    </location>
</feature>
<feature type="modified residue" description="4-aspartylphosphate" evidence="11">
    <location>
        <position position="1093"/>
    </location>
</feature>
<evidence type="ECO:0000313" key="15">
    <source>
        <dbReference type="EMBL" id="KPB01740.1"/>
    </source>
</evidence>
<feature type="domain" description="Response regulatory" evidence="14">
    <location>
        <begin position="1042"/>
        <end position="1158"/>
    </location>
</feature>
<evidence type="ECO:0000259" key="14">
    <source>
        <dbReference type="PROSITE" id="PS50110"/>
    </source>
</evidence>
<evidence type="ECO:0000256" key="7">
    <source>
        <dbReference type="ARBA" id="ARBA00022692"/>
    </source>
</evidence>
<dbReference type="InterPro" id="IPR005467">
    <property type="entry name" value="His_kinase_dom"/>
</dbReference>
<comment type="caution">
    <text evidence="15">The sequence shown here is derived from an EMBL/GenBank/DDBJ whole genome shotgun (WGS) entry which is preliminary data.</text>
</comment>
<dbReference type="STRING" id="1514904.SU32_06560"/>